<name>A0ABN2YRW6_9ACTN</name>
<dbReference type="RefSeq" id="WP_344291362.1">
    <property type="nucleotide sequence ID" value="NZ_BAAAPF010000138.1"/>
</dbReference>
<dbReference type="EMBL" id="BAAAPF010000138">
    <property type="protein sequence ID" value="GAA2131560.1"/>
    <property type="molecule type" value="Genomic_DNA"/>
</dbReference>
<dbReference type="Gene3D" id="3.30.390.50">
    <property type="entry name" value="CO dehydrogenase flavoprotein, C-terminal domain"/>
    <property type="match status" value="1"/>
</dbReference>
<evidence type="ECO:0000313" key="3">
    <source>
        <dbReference type="EMBL" id="GAA2131560.1"/>
    </source>
</evidence>
<dbReference type="InterPro" id="IPR036318">
    <property type="entry name" value="FAD-bd_PCMH-like_sf"/>
</dbReference>
<dbReference type="Gene3D" id="3.30.43.10">
    <property type="entry name" value="Uridine Diphospho-n-acetylenolpyruvylglucosamine Reductase, domain 2"/>
    <property type="match status" value="1"/>
</dbReference>
<feature type="domain" description="FAD-binding PCMH-type" evidence="2">
    <location>
        <begin position="1"/>
        <end position="221"/>
    </location>
</feature>
<dbReference type="PANTHER" id="PTHR42659:SF1">
    <property type="entry name" value="OXIDOREDUCTASE"/>
    <property type="match status" value="1"/>
</dbReference>
<dbReference type="SMART" id="SM01092">
    <property type="entry name" value="CO_deh_flav_C"/>
    <property type="match status" value="1"/>
</dbReference>
<dbReference type="PANTHER" id="PTHR42659">
    <property type="entry name" value="XANTHINE DEHYDROGENASE SUBUNIT C-RELATED"/>
    <property type="match status" value="1"/>
</dbReference>
<dbReference type="Pfam" id="PF00941">
    <property type="entry name" value="FAD_binding_5"/>
    <property type="match status" value="1"/>
</dbReference>
<dbReference type="SUPFAM" id="SSF56176">
    <property type="entry name" value="FAD-binding/transporter-associated domain-like"/>
    <property type="match status" value="1"/>
</dbReference>
<reference evidence="3 4" key="1">
    <citation type="journal article" date="2019" name="Int. J. Syst. Evol. Microbiol.">
        <title>The Global Catalogue of Microorganisms (GCM) 10K type strain sequencing project: providing services to taxonomists for standard genome sequencing and annotation.</title>
        <authorList>
            <consortium name="The Broad Institute Genomics Platform"/>
            <consortium name="The Broad Institute Genome Sequencing Center for Infectious Disease"/>
            <person name="Wu L."/>
            <person name="Ma J."/>
        </authorList>
    </citation>
    <scope>NUCLEOTIDE SEQUENCE [LARGE SCALE GENOMIC DNA]</scope>
    <source>
        <strain evidence="3 4">JCM 15481</strain>
    </source>
</reference>
<dbReference type="Gene3D" id="3.30.465.10">
    <property type="match status" value="2"/>
</dbReference>
<sequence length="327" mass="34438">MKPFDYVRAARPAEAVGLAAARPDAAFIAGGTELTNLMKDGVLAPGLVVDVGGLPLADVGLRDGRLRIGATARMRDVAEHPVVSGRFPAIAQALLASASPQVRNRASIGGNLMQRTRCWYYRDTASPCNRREPGSGCAAVDGQNRWHAILGGSDHCIAVHPSDLAVALSALDAVVLTLGPDGRRSIPLGDFHRLPGATPHRETALRHGEIITGVEVPASPVARNSRYLKLRDRASFEFALVSVAAGLTLRRGVVTGVRLAFGGVAPRPWRAAAAEDALRGRPLTEGAVAAAGRAPVRGAEPREHNAFKVELVQRALADILTDLGGNR</sequence>
<accession>A0ABN2YRW6</accession>
<dbReference type="InterPro" id="IPR005107">
    <property type="entry name" value="CO_DH_flav_C"/>
</dbReference>
<dbReference type="InterPro" id="IPR036683">
    <property type="entry name" value="CO_DH_flav_C_dom_sf"/>
</dbReference>
<keyword evidence="4" id="KW-1185">Reference proteome</keyword>
<proteinExistence type="predicted"/>
<evidence type="ECO:0000313" key="4">
    <source>
        <dbReference type="Proteomes" id="UP001500443"/>
    </source>
</evidence>
<dbReference type="Proteomes" id="UP001500443">
    <property type="component" value="Unassembled WGS sequence"/>
</dbReference>
<dbReference type="InterPro" id="IPR002346">
    <property type="entry name" value="Mopterin_DH_FAD-bd"/>
</dbReference>
<dbReference type="InterPro" id="IPR051312">
    <property type="entry name" value="Diverse_Substr_Oxidored"/>
</dbReference>
<dbReference type="InterPro" id="IPR016166">
    <property type="entry name" value="FAD-bd_PCMH"/>
</dbReference>
<dbReference type="InterPro" id="IPR016167">
    <property type="entry name" value="FAD-bd_PCMH_sub1"/>
</dbReference>
<protein>
    <submittedName>
        <fullName evidence="3">Xanthine dehydrogenase family protein subunit M</fullName>
    </submittedName>
</protein>
<evidence type="ECO:0000256" key="1">
    <source>
        <dbReference type="ARBA" id="ARBA00023002"/>
    </source>
</evidence>
<evidence type="ECO:0000259" key="2">
    <source>
        <dbReference type="PROSITE" id="PS51387"/>
    </source>
</evidence>
<dbReference type="Pfam" id="PF03450">
    <property type="entry name" value="CO_deh_flav_C"/>
    <property type="match status" value="1"/>
</dbReference>
<comment type="caution">
    <text evidence="3">The sequence shown here is derived from an EMBL/GenBank/DDBJ whole genome shotgun (WGS) entry which is preliminary data.</text>
</comment>
<keyword evidence="1" id="KW-0560">Oxidoreductase</keyword>
<dbReference type="PROSITE" id="PS51387">
    <property type="entry name" value="FAD_PCMH"/>
    <property type="match status" value="1"/>
</dbReference>
<dbReference type="SUPFAM" id="SSF55447">
    <property type="entry name" value="CO dehydrogenase flavoprotein C-terminal domain-like"/>
    <property type="match status" value="1"/>
</dbReference>
<gene>
    <name evidence="3" type="ORF">GCM10009802_39790</name>
</gene>
<organism evidence="3 4">
    <name type="scientific">Streptomyces synnematoformans</name>
    <dbReference type="NCBI Taxonomy" id="415721"/>
    <lineage>
        <taxon>Bacteria</taxon>
        <taxon>Bacillati</taxon>
        <taxon>Actinomycetota</taxon>
        <taxon>Actinomycetes</taxon>
        <taxon>Kitasatosporales</taxon>
        <taxon>Streptomycetaceae</taxon>
        <taxon>Streptomyces</taxon>
    </lineage>
</organism>
<dbReference type="InterPro" id="IPR016169">
    <property type="entry name" value="FAD-bd_PCMH_sub2"/>
</dbReference>